<evidence type="ECO:0000313" key="9">
    <source>
        <dbReference type="EMBL" id="MDQ1103930.1"/>
    </source>
</evidence>
<dbReference type="EMBL" id="JAUTAN010000001">
    <property type="protein sequence ID" value="MDQ1103930.1"/>
    <property type="molecule type" value="Genomic_DNA"/>
</dbReference>
<comment type="cofactor">
    <cofactor evidence="1">
        <name>heme</name>
        <dbReference type="ChEBI" id="CHEBI:30413"/>
    </cofactor>
</comment>
<dbReference type="GO" id="GO:0020037">
    <property type="term" value="F:heme binding"/>
    <property type="evidence" value="ECO:0007669"/>
    <property type="project" value="InterPro"/>
</dbReference>
<comment type="caution">
    <text evidence="9">The sequence shown here is derived from an EMBL/GenBank/DDBJ whole genome shotgun (WGS) entry which is preliminary data.</text>
</comment>
<evidence type="ECO:0000256" key="2">
    <source>
        <dbReference type="ARBA" id="ARBA00010617"/>
    </source>
</evidence>
<keyword evidence="5 9" id="KW-0560">Oxidoreductase</keyword>
<feature type="region of interest" description="Disordered" evidence="8">
    <location>
        <begin position="402"/>
        <end position="428"/>
    </location>
</feature>
<evidence type="ECO:0000256" key="1">
    <source>
        <dbReference type="ARBA" id="ARBA00001971"/>
    </source>
</evidence>
<dbReference type="Pfam" id="PF00067">
    <property type="entry name" value="p450"/>
    <property type="match status" value="1"/>
</dbReference>
<dbReference type="Gene3D" id="1.10.630.10">
    <property type="entry name" value="Cytochrome P450"/>
    <property type="match status" value="1"/>
</dbReference>
<protein>
    <submittedName>
        <fullName evidence="9">Fatty-acid peroxygenase</fullName>
        <ecNumber evidence="9">1.11.2.4</ecNumber>
    </submittedName>
</protein>
<evidence type="ECO:0000313" key="10">
    <source>
        <dbReference type="Proteomes" id="UP001239215"/>
    </source>
</evidence>
<dbReference type="InterPro" id="IPR036396">
    <property type="entry name" value="Cyt_P450_sf"/>
</dbReference>
<evidence type="ECO:0000256" key="3">
    <source>
        <dbReference type="ARBA" id="ARBA00022617"/>
    </source>
</evidence>
<evidence type="ECO:0000256" key="8">
    <source>
        <dbReference type="SAM" id="MobiDB-lite"/>
    </source>
</evidence>
<dbReference type="GO" id="GO:0005506">
    <property type="term" value="F:iron ion binding"/>
    <property type="evidence" value="ECO:0007669"/>
    <property type="project" value="InterPro"/>
</dbReference>
<dbReference type="SUPFAM" id="SSF48264">
    <property type="entry name" value="Cytochrome P450"/>
    <property type="match status" value="1"/>
</dbReference>
<keyword evidence="7" id="KW-0503">Monooxygenase</keyword>
<accession>A0AAJ1TX41</accession>
<dbReference type="Proteomes" id="UP001239215">
    <property type="component" value="Unassembled WGS sequence"/>
</dbReference>
<evidence type="ECO:0000256" key="6">
    <source>
        <dbReference type="ARBA" id="ARBA00023004"/>
    </source>
</evidence>
<feature type="compositionally biased region" description="Basic residues" evidence="8">
    <location>
        <begin position="414"/>
        <end position="428"/>
    </location>
</feature>
<comment type="similarity">
    <text evidence="2">Belongs to the cytochrome P450 family.</text>
</comment>
<dbReference type="GO" id="GO:0016705">
    <property type="term" value="F:oxidoreductase activity, acting on paired donors, with incorporation or reduction of molecular oxygen"/>
    <property type="evidence" value="ECO:0007669"/>
    <property type="project" value="InterPro"/>
</dbReference>
<dbReference type="AlphaFoldDB" id="A0AAJ1TX41"/>
<keyword evidence="3" id="KW-0349">Heme</keyword>
<keyword evidence="4" id="KW-0479">Metal-binding</keyword>
<evidence type="ECO:0000256" key="7">
    <source>
        <dbReference type="ARBA" id="ARBA00023033"/>
    </source>
</evidence>
<name>A0AAJ1TX41_9ACTN</name>
<reference evidence="9" key="1">
    <citation type="submission" date="2023-07" db="EMBL/GenBank/DDBJ databases">
        <title>Functional and genomic diversity of the sorghum phyllosphere microbiome.</title>
        <authorList>
            <person name="Shade A."/>
        </authorList>
    </citation>
    <scope>NUCLEOTIDE SEQUENCE</scope>
    <source>
        <strain evidence="9">SORGH_AS_1067</strain>
    </source>
</reference>
<dbReference type="GO" id="GO:0004497">
    <property type="term" value="F:monooxygenase activity"/>
    <property type="evidence" value="ECO:0007669"/>
    <property type="project" value="UniProtKB-KW"/>
</dbReference>
<keyword evidence="9" id="KW-0575">Peroxidase</keyword>
<dbReference type="PANTHER" id="PTHR24286:SF24">
    <property type="entry name" value="LANOSTEROL 14-ALPHA DEMETHYLASE"/>
    <property type="match status" value="1"/>
</dbReference>
<dbReference type="PANTHER" id="PTHR24286">
    <property type="entry name" value="CYTOCHROME P450 26"/>
    <property type="match status" value="1"/>
</dbReference>
<evidence type="ECO:0000256" key="4">
    <source>
        <dbReference type="ARBA" id="ARBA00022723"/>
    </source>
</evidence>
<organism evidence="9 10">
    <name type="scientific">Nocardioides zeae</name>
    <dbReference type="NCBI Taxonomy" id="1457234"/>
    <lineage>
        <taxon>Bacteria</taxon>
        <taxon>Bacillati</taxon>
        <taxon>Actinomycetota</taxon>
        <taxon>Actinomycetes</taxon>
        <taxon>Propionibacteriales</taxon>
        <taxon>Nocardioidaceae</taxon>
        <taxon>Nocardioides</taxon>
    </lineage>
</organism>
<dbReference type="InterPro" id="IPR001128">
    <property type="entry name" value="Cyt_P450"/>
</dbReference>
<gene>
    <name evidence="9" type="ORF">QE405_001214</name>
</gene>
<evidence type="ECO:0000256" key="5">
    <source>
        <dbReference type="ARBA" id="ARBA00023002"/>
    </source>
</evidence>
<dbReference type="GO" id="GO:0016125">
    <property type="term" value="P:sterol metabolic process"/>
    <property type="evidence" value="ECO:0007669"/>
    <property type="project" value="TreeGrafter"/>
</dbReference>
<sequence>MRGRHAGTPADEGYRPLMDLSLALMRRGYRALPEERERRGGADTFATRLLGRRAVVLHGRKGVRFFYDESLVSRVGAVPPPVAGLIFGSGAMHGLDGAEHRHRKALFLDLLDRAAVAEVSAAAAHLLRHRLEHELARVGPDGEVTVDLFDVLVEVYGDTVLRWAGVPASDAQRLRLAHRMAAIVDGFGGAGTAYARGWRDRLVLDRWATRVVRDVRRAGRGDRGGDDTPLGRIAALDLPARTAGVELLNLLRPTVAVAWPATWAAVETVVDERRPEIADGLRGIDADRVGTCVAHESRRVRPFVPALAGKVRRATTHDGVRLEPGERVVLDVAGTNVDPAWWTGPGEFDPTRFDGAEPDPYAFVPQGGGDPSHGHRCPGEPLTVALVRATLAELARVELRAAPPGGREQPLTRMPRRPATRVVLRPRG</sequence>
<dbReference type="EC" id="1.11.2.4" evidence="9"/>
<proteinExistence type="inferred from homology"/>
<keyword evidence="6" id="KW-0408">Iron</keyword>
<dbReference type="GO" id="GO:0004601">
    <property type="term" value="F:peroxidase activity"/>
    <property type="evidence" value="ECO:0007669"/>
    <property type="project" value="UniProtKB-KW"/>
</dbReference>